<keyword evidence="4" id="KW-1185">Reference proteome</keyword>
<dbReference type="EMBL" id="FRXN01000005">
    <property type="protein sequence ID" value="SHO64565.1"/>
    <property type="molecule type" value="Genomic_DNA"/>
</dbReference>
<dbReference type="AlphaFoldDB" id="A0A1M7ZI36"/>
<dbReference type="SMART" id="SM00867">
    <property type="entry name" value="YceI"/>
    <property type="match status" value="1"/>
</dbReference>
<dbReference type="Gene3D" id="2.40.128.110">
    <property type="entry name" value="Lipid/polyisoprenoid-binding, YceI-like"/>
    <property type="match status" value="1"/>
</dbReference>
<evidence type="ECO:0000259" key="2">
    <source>
        <dbReference type="SMART" id="SM00867"/>
    </source>
</evidence>
<protein>
    <submittedName>
        <fullName evidence="3">YceI-like domain-containing protein</fullName>
    </submittedName>
</protein>
<proteinExistence type="predicted"/>
<dbReference type="Proteomes" id="UP000184609">
    <property type="component" value="Unassembled WGS sequence"/>
</dbReference>
<feature type="chain" id="PRO_5012342222" evidence="1">
    <location>
        <begin position="20"/>
        <end position="175"/>
    </location>
</feature>
<dbReference type="InterPro" id="IPR036761">
    <property type="entry name" value="TTHA0802/YceI-like_sf"/>
</dbReference>
<name>A0A1M7ZI36_9BACT</name>
<evidence type="ECO:0000256" key="1">
    <source>
        <dbReference type="SAM" id="SignalP"/>
    </source>
</evidence>
<gene>
    <name evidence="3" type="ORF">SAMN04488108_3536</name>
</gene>
<dbReference type="RefSeq" id="WP_073573127.1">
    <property type="nucleotide sequence ID" value="NZ_FRXN01000005.1"/>
</dbReference>
<dbReference type="STRING" id="1073327.SAMN04488108_3536"/>
<sequence length="175" mass="20086">MKRLLFLLIFLFHLMQALGQQMNSQSGYVKFFSEALVEDITAENKNAKAVFDAQSGEVAFLVPISDFEFRKSLMKEHFNENYMESEKYPNAVFKGRIEGVDLEKGQGTALAKGTFTIHGVSKEVEIPGTYSMKEDVLILESIFWIVLEEYEIEIPRLVFQNIAEKVEVTIKFELK</sequence>
<dbReference type="Pfam" id="PF04264">
    <property type="entry name" value="YceI"/>
    <property type="match status" value="1"/>
</dbReference>
<reference evidence="4" key="1">
    <citation type="submission" date="2016-12" db="EMBL/GenBank/DDBJ databases">
        <authorList>
            <person name="Varghese N."/>
            <person name="Submissions S."/>
        </authorList>
    </citation>
    <scope>NUCLEOTIDE SEQUENCE [LARGE SCALE GENOMIC DNA]</scope>
    <source>
        <strain evidence="4">DSM 25035</strain>
    </source>
</reference>
<evidence type="ECO:0000313" key="3">
    <source>
        <dbReference type="EMBL" id="SHO64565.1"/>
    </source>
</evidence>
<organism evidence="3 4">
    <name type="scientific">Algoriphagus zhangzhouensis</name>
    <dbReference type="NCBI Taxonomy" id="1073327"/>
    <lineage>
        <taxon>Bacteria</taxon>
        <taxon>Pseudomonadati</taxon>
        <taxon>Bacteroidota</taxon>
        <taxon>Cytophagia</taxon>
        <taxon>Cytophagales</taxon>
        <taxon>Cyclobacteriaceae</taxon>
        <taxon>Algoriphagus</taxon>
    </lineage>
</organism>
<evidence type="ECO:0000313" key="4">
    <source>
        <dbReference type="Proteomes" id="UP000184609"/>
    </source>
</evidence>
<keyword evidence="1" id="KW-0732">Signal</keyword>
<feature type="signal peptide" evidence="1">
    <location>
        <begin position="1"/>
        <end position="19"/>
    </location>
</feature>
<accession>A0A1M7ZI36</accession>
<feature type="domain" description="Lipid/polyisoprenoid-binding YceI-like" evidence="2">
    <location>
        <begin position="19"/>
        <end position="175"/>
    </location>
</feature>
<dbReference type="OrthoDB" id="116832at2"/>
<dbReference type="InterPro" id="IPR007372">
    <property type="entry name" value="Lipid/polyisoprenoid-bd_YceI"/>
</dbReference>
<dbReference type="SUPFAM" id="SSF101874">
    <property type="entry name" value="YceI-like"/>
    <property type="match status" value="1"/>
</dbReference>